<feature type="transmembrane region" description="Helical" evidence="19">
    <location>
        <begin position="166"/>
        <end position="182"/>
    </location>
</feature>
<evidence type="ECO:0000256" key="10">
    <source>
        <dbReference type="ARBA" id="ARBA00022801"/>
    </source>
</evidence>
<evidence type="ECO:0000256" key="3">
    <source>
        <dbReference type="ARBA" id="ARBA00022475"/>
    </source>
</evidence>
<reference evidence="22" key="1">
    <citation type="journal article" date="2022" name="Front. Microbiol.">
        <title>Genome-based taxonomic rearrangement of Oceanobacter-related bacteria including the description of Thalassolituus hydrocarbonoclasticus sp. nov. and Thalassolituus pacificus sp. nov. and emended description of the genus Thalassolituus.</title>
        <authorList>
            <person name="Dong C."/>
            <person name="Wei L."/>
            <person name="Wang J."/>
            <person name="Lai Q."/>
            <person name="Huang Z."/>
            <person name="Shao Z."/>
        </authorList>
    </citation>
    <scope>NUCLEOTIDE SEQUENCE</scope>
    <source>
        <strain evidence="22">59MF3M-4</strain>
    </source>
</reference>
<feature type="transmembrane region" description="Helical" evidence="19">
    <location>
        <begin position="222"/>
        <end position="255"/>
    </location>
</feature>
<dbReference type="EC" id="3.4.23.43" evidence="15 18"/>
<feature type="transmembrane region" description="Helical" evidence="19">
    <location>
        <begin position="13"/>
        <end position="37"/>
    </location>
</feature>
<keyword evidence="8" id="KW-0949">S-adenosyl-L-methionine</keyword>
<dbReference type="InterPro" id="IPR014032">
    <property type="entry name" value="Peptidase_A24A_bac"/>
</dbReference>
<organism evidence="22 23">
    <name type="scientific">Thalassolituus pacificus</name>
    <dbReference type="NCBI Taxonomy" id="2975440"/>
    <lineage>
        <taxon>Bacteria</taxon>
        <taxon>Pseudomonadati</taxon>
        <taxon>Pseudomonadota</taxon>
        <taxon>Gammaproteobacteria</taxon>
        <taxon>Oceanospirillales</taxon>
        <taxon>Oceanospirillaceae</taxon>
        <taxon>Thalassolituus</taxon>
    </lineage>
</organism>
<dbReference type="Pfam" id="PF01478">
    <property type="entry name" value="Peptidase_A24"/>
    <property type="match status" value="1"/>
</dbReference>
<dbReference type="GO" id="GO:0006465">
    <property type="term" value="P:signal peptide processing"/>
    <property type="evidence" value="ECO:0007669"/>
    <property type="project" value="TreeGrafter"/>
</dbReference>
<evidence type="ECO:0000256" key="11">
    <source>
        <dbReference type="ARBA" id="ARBA00022989"/>
    </source>
</evidence>
<evidence type="ECO:0000256" key="2">
    <source>
        <dbReference type="ARBA" id="ARBA00005801"/>
    </source>
</evidence>
<feature type="transmembrane region" description="Helical" evidence="19">
    <location>
        <begin position="188"/>
        <end position="210"/>
    </location>
</feature>
<keyword evidence="10 18" id="KW-0378">Hydrolase</keyword>
<comment type="function">
    <text evidence="18">Plays an essential role in type IV pili and type II pseudopili formation by proteolytically removing the leader sequence from substrate proteins and subsequently monomethylating the alpha-amino group of the newly exposed N-terminal phenylalanine.</text>
</comment>
<feature type="transmembrane region" description="Helical" evidence="19">
    <location>
        <begin position="267"/>
        <end position="290"/>
    </location>
</feature>
<name>A0A9X2WHY9_9GAMM</name>
<accession>A0A9X2WHY9</accession>
<evidence type="ECO:0000256" key="7">
    <source>
        <dbReference type="ARBA" id="ARBA00022679"/>
    </source>
</evidence>
<dbReference type="GO" id="GO:0004190">
    <property type="term" value="F:aspartic-type endopeptidase activity"/>
    <property type="evidence" value="ECO:0007669"/>
    <property type="project" value="UniProtKB-EC"/>
</dbReference>
<dbReference type="Pfam" id="PF06750">
    <property type="entry name" value="A24_N_bact"/>
    <property type="match status" value="1"/>
</dbReference>
<feature type="domain" description="Prepilin peptidase A24 N-terminal" evidence="21">
    <location>
        <begin position="21"/>
        <end position="130"/>
    </location>
</feature>
<evidence type="ECO:0000313" key="22">
    <source>
        <dbReference type="EMBL" id="MCT7360593.1"/>
    </source>
</evidence>
<evidence type="ECO:0000259" key="20">
    <source>
        <dbReference type="Pfam" id="PF01478"/>
    </source>
</evidence>
<dbReference type="FunFam" id="1.20.120.1220:FF:000001">
    <property type="entry name" value="Type 4 prepilin-like proteins leader peptide-processing enzyme"/>
    <property type="match status" value="1"/>
</dbReference>
<gene>
    <name evidence="22" type="ORF">NYR02_16345</name>
</gene>
<evidence type="ECO:0000259" key="21">
    <source>
        <dbReference type="Pfam" id="PF06750"/>
    </source>
</evidence>
<comment type="catalytic activity">
    <reaction evidence="14 18">
        <text>Typically cleaves a -Gly-|-Phe- bond to release an N-terminal, basic peptide of 5-8 residues from type IV prepilin, and then N-methylates the new N-terminal amino group, the methyl donor being S-adenosyl-L-methionine.</text>
        <dbReference type="EC" id="3.4.23.43"/>
    </reaction>
</comment>
<evidence type="ECO:0000256" key="18">
    <source>
        <dbReference type="RuleBase" id="RU003794"/>
    </source>
</evidence>
<proteinExistence type="inferred from homology"/>
<evidence type="ECO:0000256" key="16">
    <source>
        <dbReference type="ARBA" id="ARBA00071870"/>
    </source>
</evidence>
<dbReference type="EC" id="2.1.1.-" evidence="18"/>
<comment type="caution">
    <text evidence="22">The sequence shown here is derived from an EMBL/GenBank/DDBJ whole genome shotgun (WGS) entry which is preliminary data.</text>
</comment>
<dbReference type="GO" id="GO:0005886">
    <property type="term" value="C:plasma membrane"/>
    <property type="evidence" value="ECO:0007669"/>
    <property type="project" value="UniProtKB-SubCell"/>
</dbReference>
<keyword evidence="11 19" id="KW-1133">Transmembrane helix</keyword>
<dbReference type="InterPro" id="IPR010627">
    <property type="entry name" value="Prepilin_pept_A24_N"/>
</dbReference>
<dbReference type="InterPro" id="IPR050882">
    <property type="entry name" value="Prepilin_peptidase/N-MTase"/>
</dbReference>
<dbReference type="PANTHER" id="PTHR30487:SF0">
    <property type="entry name" value="PREPILIN LEADER PEPTIDASE_N-METHYLTRANSFERASE-RELATED"/>
    <property type="match status" value="1"/>
</dbReference>
<keyword evidence="3" id="KW-1003">Cell membrane</keyword>
<evidence type="ECO:0000256" key="13">
    <source>
        <dbReference type="ARBA" id="ARBA00023268"/>
    </source>
</evidence>
<feature type="domain" description="Prepilin type IV endopeptidase peptidase" evidence="20">
    <location>
        <begin position="142"/>
        <end position="251"/>
    </location>
</feature>
<evidence type="ECO:0000256" key="6">
    <source>
        <dbReference type="ARBA" id="ARBA00022670"/>
    </source>
</evidence>
<keyword evidence="12 19" id="KW-0472">Membrane</keyword>
<dbReference type="InterPro" id="IPR000045">
    <property type="entry name" value="Prepilin_IV_endopep_pep"/>
</dbReference>
<keyword evidence="6 18" id="KW-0645">Protease</keyword>
<feature type="transmembrane region" description="Helical" evidence="19">
    <location>
        <begin position="138"/>
        <end position="154"/>
    </location>
</feature>
<keyword evidence="4" id="KW-0997">Cell inner membrane</keyword>
<dbReference type="GO" id="GO:0032259">
    <property type="term" value="P:methylation"/>
    <property type="evidence" value="ECO:0007669"/>
    <property type="project" value="UniProtKB-KW"/>
</dbReference>
<evidence type="ECO:0000256" key="5">
    <source>
        <dbReference type="ARBA" id="ARBA00022603"/>
    </source>
</evidence>
<dbReference type="Proteomes" id="UP001147830">
    <property type="component" value="Unassembled WGS sequence"/>
</dbReference>
<dbReference type="PANTHER" id="PTHR30487">
    <property type="entry name" value="TYPE 4 PREPILIN-LIKE PROTEINS LEADER PEPTIDE-PROCESSING ENZYME"/>
    <property type="match status" value="1"/>
</dbReference>
<keyword evidence="7 18" id="KW-0808">Transferase</keyword>
<evidence type="ECO:0000256" key="8">
    <source>
        <dbReference type="ARBA" id="ARBA00022691"/>
    </source>
</evidence>
<evidence type="ECO:0000256" key="9">
    <source>
        <dbReference type="ARBA" id="ARBA00022692"/>
    </source>
</evidence>
<evidence type="ECO:0000256" key="12">
    <source>
        <dbReference type="ARBA" id="ARBA00023136"/>
    </source>
</evidence>
<sequence length="293" mass="32339">MNSTYSFLLENDLFLAILITLLSLLIGSFLNVVILRFPVMMFRSWKQDCLEMDTTLPKHPAIDDLSKPFNLLKPDSHCPKCQAPVRAWQNIPVLSWVLLRGKCAGCGTRISLRYPAVEIATAALSTALLLVYPWGWQLAAMLVFTWLLISMSVIDIDHQILPDTMTLSLLWLGLLVNSQGLFTDLESAVYGAVAGYMALWSVFWIFKLVTGKDGMGYGDFKLLAALGAWLGVQSLPLIILLSSVVGAVVGIAGIMILGRDKNVPIPFGPYLATAGWIAALWGNDITEWYLGRF</sequence>
<evidence type="ECO:0000313" key="23">
    <source>
        <dbReference type="Proteomes" id="UP001147830"/>
    </source>
</evidence>
<dbReference type="AlphaFoldDB" id="A0A9X2WHY9"/>
<comment type="subcellular location">
    <subcellularLocation>
        <location evidence="1">Cell inner membrane</location>
        <topology evidence="1">Multi-pass membrane protein</topology>
    </subcellularLocation>
    <subcellularLocation>
        <location evidence="18">Cell membrane</location>
        <topology evidence="18">Multi-pass membrane protein</topology>
    </subcellularLocation>
</comment>
<keyword evidence="23" id="KW-1185">Reference proteome</keyword>
<evidence type="ECO:0000256" key="17">
    <source>
        <dbReference type="RuleBase" id="RU003793"/>
    </source>
</evidence>
<keyword evidence="5 18" id="KW-0489">Methyltransferase</keyword>
<dbReference type="Gene3D" id="1.20.120.1220">
    <property type="match status" value="1"/>
</dbReference>
<keyword evidence="9 18" id="KW-0812">Transmembrane</keyword>
<evidence type="ECO:0000256" key="1">
    <source>
        <dbReference type="ARBA" id="ARBA00004429"/>
    </source>
</evidence>
<evidence type="ECO:0000256" key="15">
    <source>
        <dbReference type="ARBA" id="ARBA00067082"/>
    </source>
</evidence>
<evidence type="ECO:0000256" key="14">
    <source>
        <dbReference type="ARBA" id="ARBA00050401"/>
    </source>
</evidence>
<protein>
    <recommendedName>
        <fullName evidence="16 18">Prepilin leader peptidase/N-methyltransferase</fullName>
        <ecNumber evidence="18">2.1.1.-</ecNumber>
        <ecNumber evidence="15 18">3.4.23.43</ecNumber>
    </recommendedName>
</protein>
<keyword evidence="13 18" id="KW-0511">Multifunctional enzyme</keyword>
<comment type="similarity">
    <text evidence="2 17">Belongs to the peptidase A24 family.</text>
</comment>
<dbReference type="EMBL" id="JAOANI010000028">
    <property type="protein sequence ID" value="MCT7360593.1"/>
    <property type="molecule type" value="Genomic_DNA"/>
</dbReference>
<reference evidence="22" key="2">
    <citation type="submission" date="2022-08" db="EMBL/GenBank/DDBJ databases">
        <authorList>
            <person name="Dong C."/>
        </authorList>
    </citation>
    <scope>NUCLEOTIDE SEQUENCE</scope>
    <source>
        <strain evidence="22">59MF3M-4</strain>
    </source>
</reference>
<evidence type="ECO:0000256" key="4">
    <source>
        <dbReference type="ARBA" id="ARBA00022519"/>
    </source>
</evidence>
<dbReference type="PRINTS" id="PR00864">
    <property type="entry name" value="PREPILNPTASE"/>
</dbReference>
<dbReference type="GO" id="GO:0008168">
    <property type="term" value="F:methyltransferase activity"/>
    <property type="evidence" value="ECO:0007669"/>
    <property type="project" value="UniProtKB-KW"/>
</dbReference>
<evidence type="ECO:0000256" key="19">
    <source>
        <dbReference type="SAM" id="Phobius"/>
    </source>
</evidence>